<accession>A0ACC2AUH2</accession>
<name>A0ACC2AUH2_DIPCM</name>
<dbReference type="EMBL" id="CM055110">
    <property type="protein sequence ID" value="KAJ7521185.1"/>
    <property type="molecule type" value="Genomic_DNA"/>
</dbReference>
<proteinExistence type="predicted"/>
<organism evidence="1 2">
    <name type="scientific">Diphasiastrum complanatum</name>
    <name type="common">Issler's clubmoss</name>
    <name type="synonym">Lycopodium complanatum</name>
    <dbReference type="NCBI Taxonomy" id="34168"/>
    <lineage>
        <taxon>Eukaryota</taxon>
        <taxon>Viridiplantae</taxon>
        <taxon>Streptophyta</taxon>
        <taxon>Embryophyta</taxon>
        <taxon>Tracheophyta</taxon>
        <taxon>Lycopodiopsida</taxon>
        <taxon>Lycopodiales</taxon>
        <taxon>Lycopodiaceae</taxon>
        <taxon>Lycopodioideae</taxon>
        <taxon>Diphasiastrum</taxon>
    </lineage>
</organism>
<evidence type="ECO:0000313" key="1">
    <source>
        <dbReference type="EMBL" id="KAJ7521185.1"/>
    </source>
</evidence>
<comment type="caution">
    <text evidence="1">The sequence shown here is derived from an EMBL/GenBank/DDBJ whole genome shotgun (WGS) entry which is preliminary data.</text>
</comment>
<evidence type="ECO:0000313" key="2">
    <source>
        <dbReference type="Proteomes" id="UP001162992"/>
    </source>
</evidence>
<gene>
    <name evidence="1" type="ORF">O6H91_19G042000</name>
</gene>
<protein>
    <submittedName>
        <fullName evidence="1">Uncharacterized protein</fullName>
    </submittedName>
</protein>
<sequence>MNHAEQISVSYFLNSSQCWDNKFSKVRINMGVSEHDASKKAISRYGTWSGMCTGEKFNSFFQSKALFDSGVRLTNIADDGKWSKSQAVPGSRALIIETPGFDCEYQTQKVISGSCSSRNNGQAGEFDLSALCQKAPLMEILDALRIMDQQGLSVSPEVYASIMQRCKRLVEAKLVQGHIFGRGLEVDSYLGSRMVDMFVKCGSLVDAEKVFNRLPRPNEFAWNALISAYMNKNRVKEALRMYQKMQAEGFRPSKSTMNSILKACSRKLDLELGKLIRADVVKYGYESDIFVGTTLLNMYLKCGSMIEAMQIFDDLSCRDVVTWTAMIQGYAQQGKADVALQLYSQMQDEGIIPDGQTFVAVLKACGSLAATEHEKESNGQYVKTGTLEKGRFIHSQIISIGLESNIFVGNALIDMYAKCGSMNDALQVFNNLQQRDVVTWTTLISAYAQKDQGELALQFYQQMHEEGMVPDGRTFVAVLKACGSLAAVEAGKMAGVKSVKTRSLKKGKLIHSQIVKMGLDTDIFVHNSLVDMYAKCGSMVDARQVFDNMRHRDVVTWNALILGYIQHGEIELALQLFTEMQGAGIVPDAWSFVAVLKACGSLAALEDGKVVDDKSVKERSLQKVKHLHSLLLKTGSNSDPLVSTTLVDIYAKCGSMKDAQQLFDNLPQQNVGSWNALISGYVRQNDGESALRVYTGMKGKGLVPNDRTFIALLKACTSLAALEHEKVIYGKPVKIASLEKGRFIHSEITKTGLEFDKFLGTTLVDVYVKCGSMVDAQQVFDKLQDRDVVTWTAIISGYAYQEECQLAMEMFGKMLEEGVVPDEETYCNMLKGCGKAGSLRLGKEIHAEIVQRSLWSSTLAAHLIEMYGRCGSMVDAQEIFEQFPKQGIELWNALIGGYARNGESELALQYLERMERSGTSLNQLTYTHVLSACSHAGLVDTGLQYIERMTKEYGISPTVEYFGCKIDLLGRAGLLKEAEEVLLEMPMPPSLIIWTTLLGACRKFGNVEIGRRTFDAARRHSPNAAAIYVLMSNIYAAAYMWERVEEIQKMRTDGQVWKTPGQSWIEVDGKVHVFVVGDKTHPRAKEIYAELKKLSMQMEEEGYVPHLESVLHRKGDESKLLALCGHSEKLAIAFGLISTSSPEPILVIKNLRSCPDCHNAVAFISKITGRTISVRDANRFHHFKDGSCSCGGFW</sequence>
<reference evidence="2" key="1">
    <citation type="journal article" date="2024" name="Proc. Natl. Acad. Sci. U.S.A.">
        <title>Extraordinary preservation of gene collinearity over three hundred million years revealed in homosporous lycophytes.</title>
        <authorList>
            <person name="Li C."/>
            <person name="Wickell D."/>
            <person name="Kuo L.Y."/>
            <person name="Chen X."/>
            <person name="Nie B."/>
            <person name="Liao X."/>
            <person name="Peng D."/>
            <person name="Ji J."/>
            <person name="Jenkins J."/>
            <person name="Williams M."/>
            <person name="Shu S."/>
            <person name="Plott C."/>
            <person name="Barry K."/>
            <person name="Rajasekar S."/>
            <person name="Grimwood J."/>
            <person name="Han X."/>
            <person name="Sun S."/>
            <person name="Hou Z."/>
            <person name="He W."/>
            <person name="Dai G."/>
            <person name="Sun C."/>
            <person name="Schmutz J."/>
            <person name="Leebens-Mack J.H."/>
            <person name="Li F.W."/>
            <person name="Wang L."/>
        </authorList>
    </citation>
    <scope>NUCLEOTIDE SEQUENCE [LARGE SCALE GENOMIC DNA]</scope>
    <source>
        <strain evidence="2">cv. PW_Plant_1</strain>
    </source>
</reference>
<keyword evidence="2" id="KW-1185">Reference proteome</keyword>
<dbReference type="Proteomes" id="UP001162992">
    <property type="component" value="Chromosome 19"/>
</dbReference>